<evidence type="ECO:0000256" key="4">
    <source>
        <dbReference type="ARBA" id="ARBA00023163"/>
    </source>
</evidence>
<dbReference type="PROSITE" id="PS50931">
    <property type="entry name" value="HTH_LYSR"/>
    <property type="match status" value="1"/>
</dbReference>
<evidence type="ECO:0000313" key="6">
    <source>
        <dbReference type="EMBL" id="PJG85551.1"/>
    </source>
</evidence>
<dbReference type="Proteomes" id="UP000229329">
    <property type="component" value="Unassembled WGS sequence"/>
</dbReference>
<evidence type="ECO:0000259" key="5">
    <source>
        <dbReference type="PROSITE" id="PS50931"/>
    </source>
</evidence>
<dbReference type="InterPro" id="IPR036388">
    <property type="entry name" value="WH-like_DNA-bd_sf"/>
</dbReference>
<dbReference type="GO" id="GO:0003677">
    <property type="term" value="F:DNA binding"/>
    <property type="evidence" value="ECO:0007669"/>
    <property type="project" value="UniProtKB-KW"/>
</dbReference>
<keyword evidence="7" id="KW-1185">Reference proteome</keyword>
<accession>A0A2M8S320</accession>
<dbReference type="RefSeq" id="WP_100288507.1">
    <property type="nucleotide sequence ID" value="NZ_PHHA01000009.1"/>
</dbReference>
<dbReference type="GO" id="GO:0005829">
    <property type="term" value="C:cytosol"/>
    <property type="evidence" value="ECO:0007669"/>
    <property type="project" value="TreeGrafter"/>
</dbReference>
<dbReference type="InterPro" id="IPR000847">
    <property type="entry name" value="LysR_HTH_N"/>
</dbReference>
<dbReference type="InterPro" id="IPR050950">
    <property type="entry name" value="HTH-type_LysR_regulators"/>
</dbReference>
<evidence type="ECO:0000256" key="3">
    <source>
        <dbReference type="ARBA" id="ARBA00023125"/>
    </source>
</evidence>
<reference evidence="6 7" key="1">
    <citation type="submission" date="2017-11" db="EMBL/GenBank/DDBJ databases">
        <title>Reclassification of Bisgaard taxon 7 as Conservatibacter flavescens gen. nov., sp. nov.</title>
        <authorList>
            <person name="Christensen H."/>
        </authorList>
    </citation>
    <scope>NUCLEOTIDE SEQUENCE [LARGE SCALE GENOMIC DNA]</scope>
    <source>
        <strain evidence="6 7">7_4</strain>
    </source>
</reference>
<dbReference type="PANTHER" id="PTHR30419:SF30">
    <property type="entry name" value="LYSR FAMILY TRANSCRIPTIONAL REGULATOR"/>
    <property type="match status" value="1"/>
</dbReference>
<feature type="domain" description="HTH lysR-type" evidence="5">
    <location>
        <begin position="1"/>
        <end position="59"/>
    </location>
</feature>
<protein>
    <submittedName>
        <fullName evidence="6">LysR family transcriptional regulator</fullName>
    </submittedName>
</protein>
<gene>
    <name evidence="6" type="ORF">CVP05_05130</name>
</gene>
<dbReference type="Gene3D" id="1.10.10.10">
    <property type="entry name" value="Winged helix-like DNA-binding domain superfamily/Winged helix DNA-binding domain"/>
    <property type="match status" value="1"/>
</dbReference>
<dbReference type="CDD" id="cd05466">
    <property type="entry name" value="PBP2_LTTR_substrate"/>
    <property type="match status" value="1"/>
</dbReference>
<name>A0A2M8S320_9PAST</name>
<comment type="similarity">
    <text evidence="1">Belongs to the LysR transcriptional regulatory family.</text>
</comment>
<dbReference type="OrthoDB" id="196624at2"/>
<dbReference type="SUPFAM" id="SSF53850">
    <property type="entry name" value="Periplasmic binding protein-like II"/>
    <property type="match status" value="1"/>
</dbReference>
<dbReference type="Pfam" id="PF00126">
    <property type="entry name" value="HTH_1"/>
    <property type="match status" value="1"/>
</dbReference>
<keyword evidence="2" id="KW-0805">Transcription regulation</keyword>
<proteinExistence type="inferred from homology"/>
<evidence type="ECO:0000256" key="2">
    <source>
        <dbReference type="ARBA" id="ARBA00023015"/>
    </source>
</evidence>
<comment type="caution">
    <text evidence="6">The sequence shown here is derived from an EMBL/GenBank/DDBJ whole genome shotgun (WGS) entry which is preliminary data.</text>
</comment>
<organism evidence="6 7">
    <name type="scientific">Conservatibacter flavescens</name>
    <dbReference type="NCBI Taxonomy" id="28161"/>
    <lineage>
        <taxon>Bacteria</taxon>
        <taxon>Pseudomonadati</taxon>
        <taxon>Pseudomonadota</taxon>
        <taxon>Gammaproteobacteria</taxon>
        <taxon>Pasteurellales</taxon>
        <taxon>Pasteurellaceae</taxon>
        <taxon>Conservatibacter</taxon>
    </lineage>
</organism>
<dbReference type="EMBL" id="PHHA01000009">
    <property type="protein sequence ID" value="PJG85551.1"/>
    <property type="molecule type" value="Genomic_DNA"/>
</dbReference>
<dbReference type="SUPFAM" id="SSF46785">
    <property type="entry name" value="Winged helix' DNA-binding domain"/>
    <property type="match status" value="1"/>
</dbReference>
<dbReference type="PANTHER" id="PTHR30419">
    <property type="entry name" value="HTH-TYPE TRANSCRIPTIONAL REGULATOR YBHD"/>
    <property type="match status" value="1"/>
</dbReference>
<keyword evidence="4" id="KW-0804">Transcription</keyword>
<dbReference type="AlphaFoldDB" id="A0A2M8S320"/>
<sequence length="293" mass="33523">MYTLEQLKLFVLVTELGSFSAVARHLNRAQSGISQAISNLEIEFNQTLFIREKGALSLTEQGNVLLPQIKLLLQQSQFLDQKLTALQQKEEHHITLAFEESLLNEDFSQQLKIFSERFPMTIIELITASTFDVENMIATGQAQLGVVYKNYTTQNEFDMFFLGHNRFIAVASPKHPLATQTAISLDDLTRHRHLVHRSLQQKEHLFSNALSALPWYSNSYYNLMSLAEYNTGWTDLPEKLAEPALMQGRLVKLDLEAETEGNLVPVVGLRSRQANYGKAMQYLVDLLQQYWQK</sequence>
<dbReference type="InterPro" id="IPR005119">
    <property type="entry name" value="LysR_subst-bd"/>
</dbReference>
<dbReference type="Gene3D" id="3.40.190.290">
    <property type="match status" value="1"/>
</dbReference>
<evidence type="ECO:0000256" key="1">
    <source>
        <dbReference type="ARBA" id="ARBA00009437"/>
    </source>
</evidence>
<dbReference type="GO" id="GO:0003700">
    <property type="term" value="F:DNA-binding transcription factor activity"/>
    <property type="evidence" value="ECO:0007669"/>
    <property type="project" value="InterPro"/>
</dbReference>
<evidence type="ECO:0000313" key="7">
    <source>
        <dbReference type="Proteomes" id="UP000229329"/>
    </source>
</evidence>
<keyword evidence="3" id="KW-0238">DNA-binding</keyword>
<dbReference type="Pfam" id="PF03466">
    <property type="entry name" value="LysR_substrate"/>
    <property type="match status" value="1"/>
</dbReference>
<dbReference type="InterPro" id="IPR036390">
    <property type="entry name" value="WH_DNA-bd_sf"/>
</dbReference>